<reference evidence="3" key="1">
    <citation type="submission" date="2019-08" db="EMBL/GenBank/DDBJ databases">
        <authorList>
            <person name="Kucharzyk K."/>
            <person name="Murdoch R.W."/>
            <person name="Higgins S."/>
            <person name="Loffler F."/>
        </authorList>
    </citation>
    <scope>NUCLEOTIDE SEQUENCE</scope>
</reference>
<dbReference type="PIRSF" id="PIRSF000089">
    <property type="entry name" value="Electra_flavoP_a"/>
    <property type="match status" value="1"/>
</dbReference>
<dbReference type="SMART" id="SM00893">
    <property type="entry name" value="ETF"/>
    <property type="match status" value="1"/>
</dbReference>
<name>A0A644T8Z2_9ZZZZ</name>
<dbReference type="GO" id="GO:0009055">
    <property type="term" value="F:electron transfer activity"/>
    <property type="evidence" value="ECO:0007669"/>
    <property type="project" value="InterPro"/>
</dbReference>
<accession>A0A644T8Z2</accession>
<dbReference type="CDD" id="cd01715">
    <property type="entry name" value="ETF_alpha"/>
    <property type="match status" value="1"/>
</dbReference>
<feature type="domain" description="Electron transfer flavoprotein alpha/beta-subunit N-terminal" evidence="2">
    <location>
        <begin position="21"/>
        <end position="213"/>
    </location>
</feature>
<evidence type="ECO:0000259" key="2">
    <source>
        <dbReference type="SMART" id="SM00893"/>
    </source>
</evidence>
<keyword evidence="3" id="KW-0560">Oxidoreductase</keyword>
<dbReference type="InterPro" id="IPR014730">
    <property type="entry name" value="ETF_a/b_N"/>
</dbReference>
<dbReference type="Gene3D" id="3.40.50.620">
    <property type="entry name" value="HUPs"/>
    <property type="match status" value="1"/>
</dbReference>
<dbReference type="AlphaFoldDB" id="A0A644T8Z2"/>
<dbReference type="InterPro" id="IPR029035">
    <property type="entry name" value="DHS-like_NAD/FAD-binding_dom"/>
</dbReference>
<evidence type="ECO:0000256" key="1">
    <source>
        <dbReference type="ARBA" id="ARBA00005817"/>
    </source>
</evidence>
<dbReference type="Gene3D" id="3.40.50.1220">
    <property type="entry name" value="TPP-binding domain"/>
    <property type="match status" value="1"/>
</dbReference>
<dbReference type="GO" id="GO:0033539">
    <property type="term" value="P:fatty acid beta-oxidation using acyl-CoA dehydrogenase"/>
    <property type="evidence" value="ECO:0007669"/>
    <property type="project" value="TreeGrafter"/>
</dbReference>
<dbReference type="PANTHER" id="PTHR43153">
    <property type="entry name" value="ELECTRON TRANSFER FLAVOPROTEIN ALPHA"/>
    <property type="match status" value="1"/>
</dbReference>
<dbReference type="GO" id="GO:0050660">
    <property type="term" value="F:flavin adenine dinucleotide binding"/>
    <property type="evidence" value="ECO:0007669"/>
    <property type="project" value="InterPro"/>
</dbReference>
<dbReference type="InterPro" id="IPR001308">
    <property type="entry name" value="ETF_a/FixB"/>
</dbReference>
<dbReference type="EMBL" id="VSSQ01000021">
    <property type="protein sequence ID" value="MPL63378.1"/>
    <property type="molecule type" value="Genomic_DNA"/>
</dbReference>
<dbReference type="PANTHER" id="PTHR43153:SF1">
    <property type="entry name" value="ELECTRON TRANSFER FLAVOPROTEIN SUBUNIT ALPHA, MITOCHONDRIAL"/>
    <property type="match status" value="1"/>
</dbReference>
<protein>
    <submittedName>
        <fullName evidence="3">Caffeyl-CoA reductase-Etf complex subunit CarE</fullName>
        <ecNumber evidence="3">1.3.1.108</ecNumber>
    </submittedName>
</protein>
<proteinExistence type="inferred from homology"/>
<dbReference type="SUPFAM" id="SSF52402">
    <property type="entry name" value="Adenine nucleotide alpha hydrolases-like"/>
    <property type="match status" value="1"/>
</dbReference>
<dbReference type="InterPro" id="IPR014729">
    <property type="entry name" value="Rossmann-like_a/b/a_fold"/>
</dbReference>
<dbReference type="GO" id="GO:0016491">
    <property type="term" value="F:oxidoreductase activity"/>
    <property type="evidence" value="ECO:0007669"/>
    <property type="project" value="UniProtKB-KW"/>
</dbReference>
<dbReference type="InterPro" id="IPR033947">
    <property type="entry name" value="ETF_alpha_N"/>
</dbReference>
<comment type="similarity">
    <text evidence="1">Belongs to the ETF alpha-subunit/FixB family.</text>
</comment>
<evidence type="ECO:0000313" key="3">
    <source>
        <dbReference type="EMBL" id="MPL63378.1"/>
    </source>
</evidence>
<gene>
    <name evidence="3" type="primary">carE_1</name>
    <name evidence="3" type="ORF">SDC9_09004</name>
</gene>
<dbReference type="SUPFAM" id="SSF52467">
    <property type="entry name" value="DHS-like NAD/FAD-binding domain"/>
    <property type="match status" value="1"/>
</dbReference>
<organism evidence="3">
    <name type="scientific">bioreactor metagenome</name>
    <dbReference type="NCBI Taxonomy" id="1076179"/>
    <lineage>
        <taxon>unclassified sequences</taxon>
        <taxon>metagenomes</taxon>
        <taxon>ecological metagenomes</taxon>
    </lineage>
</organism>
<dbReference type="EC" id="1.3.1.108" evidence="3"/>
<dbReference type="InterPro" id="IPR014731">
    <property type="entry name" value="ETF_asu_C"/>
</dbReference>
<dbReference type="Pfam" id="PF01012">
    <property type="entry name" value="ETF"/>
    <property type="match status" value="1"/>
</dbReference>
<sequence length="354" mass="38353">MSTYVNAGVQTENTLSQYKDVFVLGEQRDGQLLPVTFELIARGRVLADDLGCQLSCMVLGDEIQDIEQCFHRGADRVVFVQDPALKNFLPRPYQNAIAKIITEEKPEIIIAAATTTGRTVMPLVAAKINTGLTADCTSLTIDPETKLLLQTRPAIGGNIMATIKTPQHRPQMATVRPRSCKPLDLDCTRTGELILKKYEPATFLTPEKFLEFITDTTQTVSIEDAEVIVSGGKGMKNAEGFKMVEDLAELLNAGVGATRDAVELGWATYPHQIGLSGKTVAPKLYIALGLSGKIAHLAGMQTADVIIAVNKDPEAQIFKVADYAIVGDVFEVVPMMIAAIKQHKANAKPETCAI</sequence>
<dbReference type="Pfam" id="PF00766">
    <property type="entry name" value="ETF_alpha"/>
    <property type="match status" value="1"/>
</dbReference>
<comment type="caution">
    <text evidence="3">The sequence shown here is derived from an EMBL/GenBank/DDBJ whole genome shotgun (WGS) entry which is preliminary data.</text>
</comment>